<dbReference type="AlphaFoldDB" id="A0A3D0ZNT4"/>
<proteinExistence type="predicted"/>
<protein>
    <submittedName>
        <fullName evidence="1">Uncharacterized protein</fullName>
    </submittedName>
</protein>
<reference evidence="1 2" key="1">
    <citation type="journal article" date="2018" name="Nat. Biotechnol.">
        <title>A standardized bacterial taxonomy based on genome phylogeny substantially revises the tree of life.</title>
        <authorList>
            <person name="Parks D.H."/>
            <person name="Chuvochina M."/>
            <person name="Waite D.W."/>
            <person name="Rinke C."/>
            <person name="Skarshewski A."/>
            <person name="Chaumeil P.A."/>
            <person name="Hugenholtz P."/>
        </authorList>
    </citation>
    <scope>NUCLEOTIDE SEQUENCE [LARGE SCALE GENOMIC DNA]</scope>
    <source>
        <strain evidence="1">UBA11701</strain>
    </source>
</reference>
<name>A0A3D0ZNT4_UNCKA</name>
<accession>A0A3D0ZNT4</accession>
<gene>
    <name evidence="1" type="ORF">DEP93_00030</name>
</gene>
<evidence type="ECO:0000313" key="1">
    <source>
        <dbReference type="EMBL" id="HCC41849.1"/>
    </source>
</evidence>
<dbReference type="EMBL" id="DOZN01000001">
    <property type="protein sequence ID" value="HCC41849.1"/>
    <property type="molecule type" value="Genomic_DNA"/>
</dbReference>
<comment type="caution">
    <text evidence="1">The sequence shown here is derived from an EMBL/GenBank/DDBJ whole genome shotgun (WGS) entry which is preliminary data.</text>
</comment>
<evidence type="ECO:0000313" key="2">
    <source>
        <dbReference type="Proteomes" id="UP000263336"/>
    </source>
</evidence>
<dbReference type="Proteomes" id="UP000263336">
    <property type="component" value="Unassembled WGS sequence"/>
</dbReference>
<sequence length="271" mass="32172">MLTYKKDRNKTKYQKIHRDAISKEEIDRLISIKNMYEKFGTLQEVATRMELTKPRVWQMMKKGQRLGLFDYVINRKHRLNQLTKSVSRDNIINLIKRGRRVSEICSELSILPAELSALKAFYKINLKPNTKLAKRERYLAKYLDFVTKLGHHPSTRELLDSRTGQSLYSSIWLYWGGIDNFRKMYKIDKPRFRVTNKFKLGRRKSVKGKQLGKRERLERVRVFIKSRGKVSSKEIRSALNLKTSTTILYLKELVEDKTIKTEGKARSRKYY</sequence>
<organism evidence="1 2">
    <name type="scientific">candidate division WWE3 bacterium</name>
    <dbReference type="NCBI Taxonomy" id="2053526"/>
    <lineage>
        <taxon>Bacteria</taxon>
        <taxon>Katanobacteria</taxon>
    </lineage>
</organism>